<dbReference type="Proteomes" id="UP001235760">
    <property type="component" value="Unassembled WGS sequence"/>
</dbReference>
<accession>A0ABT9G3E9</accession>
<name>A0ABT9G3E9_LEPDI</name>
<protein>
    <recommendedName>
        <fullName evidence="4">MotA/TolQ/ExbB proton channel domain-containing protein</fullName>
    </recommendedName>
</protein>
<sequence>MSLPRTSTSIPASGGIERPWSLVACVAVTVAYLIGMVWLFDRIVALVNGSANPAFAIFILVMTCLGQGLAIVHAVRLAADSKAMRDLRGAMVDKAGSPFDIQRTALGHALARSGIGRDVLQLFGVLRAERSRGDGLDAEILSTKVHEFELAVGRRTLVPGHIASTLIGLGLFGTFLGLIVTLKEVASLIGLFSGVGNADSADTMSRFFLQMSGPLGGMGEAFVASLFGLGGSMVNSLQMLTLRRLQAETVATAEKTFLQVAELLHGRPARQDGGGNGVVDTRLARLQLEEISGLRSDLSRQTEAILVAASKMRLASDAMQAMSALAEKRLGSDETRAHIEKVASVVAQRLETMARKFDDLQLSQNQVAAAIQSGSGTLADIAMQAKFIADHNNSAVRELVSVRDAIGESADQSRQHLTKTHAELRAAMHQDLAALLAGVGETSRELREQTMLIGGLGANTLETNLTLHALDGRLRELAERIQPQLVEMIARLEASSQNDTLAARYELSGLNRKLDDLSEELLRQQRVD</sequence>
<comment type="caution">
    <text evidence="2">The sequence shown here is derived from an EMBL/GenBank/DDBJ whole genome shotgun (WGS) entry which is preliminary data.</text>
</comment>
<evidence type="ECO:0000256" key="1">
    <source>
        <dbReference type="SAM" id="Phobius"/>
    </source>
</evidence>
<proteinExistence type="predicted"/>
<keyword evidence="1" id="KW-0812">Transmembrane</keyword>
<evidence type="ECO:0000313" key="2">
    <source>
        <dbReference type="EMBL" id="MDP4300998.1"/>
    </source>
</evidence>
<gene>
    <name evidence="2" type="ORF">Q8X39_10160</name>
</gene>
<feature type="transmembrane region" description="Helical" evidence="1">
    <location>
        <begin position="55"/>
        <end position="79"/>
    </location>
</feature>
<keyword evidence="3" id="KW-1185">Reference proteome</keyword>
<reference evidence="2 3" key="1">
    <citation type="submission" date="2023-08" db="EMBL/GenBank/DDBJ databases">
        <authorList>
            <person name="Roldan D.M."/>
            <person name="Menes R.J."/>
        </authorList>
    </citation>
    <scope>NUCLEOTIDE SEQUENCE [LARGE SCALE GENOMIC DNA]</scope>
    <source>
        <strain evidence="2 3">CCM 2812</strain>
    </source>
</reference>
<dbReference type="EMBL" id="JAUZEE010000004">
    <property type="protein sequence ID" value="MDP4300998.1"/>
    <property type="molecule type" value="Genomic_DNA"/>
</dbReference>
<organism evidence="2 3">
    <name type="scientific">Leptothrix discophora</name>
    <dbReference type="NCBI Taxonomy" id="89"/>
    <lineage>
        <taxon>Bacteria</taxon>
        <taxon>Pseudomonadati</taxon>
        <taxon>Pseudomonadota</taxon>
        <taxon>Betaproteobacteria</taxon>
        <taxon>Burkholderiales</taxon>
        <taxon>Sphaerotilaceae</taxon>
        <taxon>Leptothrix</taxon>
    </lineage>
</organism>
<keyword evidence="1" id="KW-1133">Transmembrane helix</keyword>
<feature type="transmembrane region" description="Helical" evidence="1">
    <location>
        <begin position="20"/>
        <end position="40"/>
    </location>
</feature>
<keyword evidence="1" id="KW-0472">Membrane</keyword>
<evidence type="ECO:0000313" key="3">
    <source>
        <dbReference type="Proteomes" id="UP001235760"/>
    </source>
</evidence>
<evidence type="ECO:0008006" key="4">
    <source>
        <dbReference type="Google" id="ProtNLM"/>
    </source>
</evidence>
<dbReference type="RefSeq" id="WP_305749545.1">
    <property type="nucleotide sequence ID" value="NZ_JAUZEE010000004.1"/>
</dbReference>
<feature type="transmembrane region" description="Helical" evidence="1">
    <location>
        <begin position="162"/>
        <end position="182"/>
    </location>
</feature>